<reference evidence="2" key="1">
    <citation type="submission" date="2017-11" db="EMBL/GenBank/DDBJ databases">
        <authorList>
            <person name="Watanabe M."/>
            <person name="Kojima H."/>
        </authorList>
    </citation>
    <scope>NUCLEOTIDE SEQUENCE [LARGE SCALE GENOMIC DNA]</scope>
    <source>
        <strain evidence="2">Tokyo 01</strain>
    </source>
</reference>
<dbReference type="RefSeq" id="WP_124329715.1">
    <property type="nucleotide sequence ID" value="NZ_BEXT01000001.1"/>
</dbReference>
<evidence type="ECO:0000313" key="2">
    <source>
        <dbReference type="Proteomes" id="UP000288096"/>
    </source>
</evidence>
<name>A0A401G014_9BACT</name>
<proteinExistence type="predicted"/>
<dbReference type="Proteomes" id="UP000288096">
    <property type="component" value="Unassembled WGS sequence"/>
</dbReference>
<dbReference type="AlphaFoldDB" id="A0A401G014"/>
<dbReference type="OrthoDB" id="5517275at2"/>
<accession>A0A401G014</accession>
<protein>
    <submittedName>
        <fullName evidence="1">Uncharacterized protein</fullName>
    </submittedName>
</protein>
<reference evidence="2" key="2">
    <citation type="submission" date="2019-01" db="EMBL/GenBank/DDBJ databases">
        <title>Genome sequence of Desulfonema ishimotonii strain Tokyo 01.</title>
        <authorList>
            <person name="Fukui M."/>
        </authorList>
    </citation>
    <scope>NUCLEOTIDE SEQUENCE [LARGE SCALE GENOMIC DNA]</scope>
    <source>
        <strain evidence="2">Tokyo 01</strain>
    </source>
</reference>
<keyword evidence="2" id="KW-1185">Reference proteome</keyword>
<sequence length="87" mass="9722">MKTGIIVYVVGSQFSDDTFDEKKAVRSLDVKADRVSFVFSGEKEDDLAYSWCDMTQKGMSRILCMTGVLTAPSMVRLVGHEMQLTGY</sequence>
<organism evidence="1 2">
    <name type="scientific">Desulfonema ishimotonii</name>
    <dbReference type="NCBI Taxonomy" id="45657"/>
    <lineage>
        <taxon>Bacteria</taxon>
        <taxon>Pseudomonadati</taxon>
        <taxon>Thermodesulfobacteriota</taxon>
        <taxon>Desulfobacteria</taxon>
        <taxon>Desulfobacterales</taxon>
        <taxon>Desulfococcaceae</taxon>
        <taxon>Desulfonema</taxon>
    </lineage>
</organism>
<dbReference type="EMBL" id="BEXT01000001">
    <property type="protein sequence ID" value="GBC62550.1"/>
    <property type="molecule type" value="Genomic_DNA"/>
</dbReference>
<comment type="caution">
    <text evidence="1">The sequence shown here is derived from an EMBL/GenBank/DDBJ whole genome shotgun (WGS) entry which is preliminary data.</text>
</comment>
<gene>
    <name evidence="1" type="ORF">DENIS_3522</name>
</gene>
<evidence type="ECO:0000313" key="1">
    <source>
        <dbReference type="EMBL" id="GBC62550.1"/>
    </source>
</evidence>